<accession>A0A811P9I5</accession>
<organism evidence="3 4">
    <name type="scientific">Miscanthus lutarioriparius</name>
    <dbReference type="NCBI Taxonomy" id="422564"/>
    <lineage>
        <taxon>Eukaryota</taxon>
        <taxon>Viridiplantae</taxon>
        <taxon>Streptophyta</taxon>
        <taxon>Embryophyta</taxon>
        <taxon>Tracheophyta</taxon>
        <taxon>Spermatophyta</taxon>
        <taxon>Magnoliopsida</taxon>
        <taxon>Liliopsida</taxon>
        <taxon>Poales</taxon>
        <taxon>Poaceae</taxon>
        <taxon>PACMAD clade</taxon>
        <taxon>Panicoideae</taxon>
        <taxon>Andropogonodae</taxon>
        <taxon>Andropogoneae</taxon>
        <taxon>Saccharinae</taxon>
        <taxon>Miscanthus</taxon>
    </lineage>
</organism>
<feature type="region of interest" description="Disordered" evidence="1">
    <location>
        <begin position="66"/>
        <end position="87"/>
    </location>
</feature>
<feature type="signal peptide" evidence="2">
    <location>
        <begin position="1"/>
        <end position="29"/>
    </location>
</feature>
<feature type="chain" id="PRO_5033053327" evidence="2">
    <location>
        <begin position="30"/>
        <end position="305"/>
    </location>
</feature>
<evidence type="ECO:0000256" key="1">
    <source>
        <dbReference type="SAM" id="MobiDB-lite"/>
    </source>
</evidence>
<name>A0A811P9I5_9POAL</name>
<dbReference type="OrthoDB" id="749662at2759"/>
<comment type="caution">
    <text evidence="3">The sequence shown here is derived from an EMBL/GenBank/DDBJ whole genome shotgun (WGS) entry which is preliminary data.</text>
</comment>
<feature type="region of interest" description="Disordered" evidence="1">
    <location>
        <begin position="144"/>
        <end position="194"/>
    </location>
</feature>
<evidence type="ECO:0000256" key="2">
    <source>
        <dbReference type="SAM" id="SignalP"/>
    </source>
</evidence>
<protein>
    <submittedName>
        <fullName evidence="3">Uncharacterized protein</fullName>
    </submittedName>
</protein>
<proteinExistence type="predicted"/>
<keyword evidence="4" id="KW-1185">Reference proteome</keyword>
<dbReference type="EMBL" id="CAJGYO010000006">
    <property type="protein sequence ID" value="CAD6236743.1"/>
    <property type="molecule type" value="Genomic_DNA"/>
</dbReference>
<evidence type="ECO:0000313" key="4">
    <source>
        <dbReference type="Proteomes" id="UP000604825"/>
    </source>
</evidence>
<feature type="region of interest" description="Disordered" evidence="1">
    <location>
        <begin position="235"/>
        <end position="305"/>
    </location>
</feature>
<keyword evidence="2" id="KW-0732">Signal</keyword>
<dbReference type="Proteomes" id="UP000604825">
    <property type="component" value="Unassembled WGS sequence"/>
</dbReference>
<dbReference type="PANTHER" id="PTHR35274">
    <property type="entry name" value="E6-LIKE PROTEIN"/>
    <property type="match status" value="1"/>
</dbReference>
<dbReference type="InterPro" id="IPR040290">
    <property type="entry name" value="Prot_E6-like"/>
</dbReference>
<reference evidence="3" key="1">
    <citation type="submission" date="2020-10" db="EMBL/GenBank/DDBJ databases">
        <authorList>
            <person name="Han B."/>
            <person name="Lu T."/>
            <person name="Zhao Q."/>
            <person name="Huang X."/>
            <person name="Zhao Y."/>
        </authorList>
    </citation>
    <scope>NUCLEOTIDE SEQUENCE</scope>
</reference>
<evidence type="ECO:0000313" key="3">
    <source>
        <dbReference type="EMBL" id="CAD6236743.1"/>
    </source>
</evidence>
<dbReference type="PANTHER" id="PTHR35274:SF2">
    <property type="entry name" value="E6-LIKE PROTEIN"/>
    <property type="match status" value="1"/>
</dbReference>
<gene>
    <name evidence="3" type="ORF">NCGR_LOCUS24557</name>
</gene>
<dbReference type="AlphaFoldDB" id="A0A811P9I5"/>
<sequence length="305" mass="32820">MAASVARHLFLAALLVAVLAVAAPRSADAWGGDRFFFSKTTRPEATVVEPEKAAVPINAATADTDAAPVFSRPSTAGSGRGYGLYGRPEENYPPDYFRRGVHRNAEKLTTTTTTDVAPATAGTVEAAAAAPVRARGAGGERVWTTFPENGSGRGRPPTDVPATTTGTEEEGGAGGDLDGVQPYPENGSGRGRPPWYYTGFHRQQEQRDYGMSDTRLYQNGRYYYDVDAGRYGYGRESNPMRTRPAEEEFGSGSGYGRHRGAGGRRDSSYQQQQQYGTDEEFANGAMDQNTNGFQEEAGQNGLYIP</sequence>